<evidence type="ECO:0000313" key="2">
    <source>
        <dbReference type="EMBL" id="OJJ03471.1"/>
    </source>
</evidence>
<keyword evidence="1" id="KW-0732">Signal</keyword>
<proteinExistence type="predicted"/>
<dbReference type="EMBL" id="KV878130">
    <property type="protein sequence ID" value="OJJ03471.1"/>
    <property type="molecule type" value="Genomic_DNA"/>
</dbReference>
<dbReference type="VEuPathDB" id="FungiDB:ASPVEDRAFT_151961"/>
<dbReference type="OrthoDB" id="2251794at2759"/>
<dbReference type="RefSeq" id="XP_040669233.1">
    <property type="nucleotide sequence ID" value="XM_040808285.1"/>
</dbReference>
<accession>A0A1L9PPN7</accession>
<dbReference type="Proteomes" id="UP000184073">
    <property type="component" value="Unassembled WGS sequence"/>
</dbReference>
<protein>
    <submittedName>
        <fullName evidence="2">Uncharacterized protein</fullName>
    </submittedName>
</protein>
<sequence>MKFLEISTSLISLLPVLATAAPVSDHLEGTGLEKRRSAQTCKIINVDHTVNCRYEPYLDAGEIFGFPKGEKRTFGCYKKGDCYSGVCTWDQITYLGTTCYVNGYFTDSNCSSKKLPEC</sequence>
<dbReference type="AlphaFoldDB" id="A0A1L9PPN7"/>
<reference evidence="3" key="1">
    <citation type="journal article" date="2017" name="Genome Biol.">
        <title>Comparative genomics reveals high biological diversity and specific adaptations in the industrially and medically important fungal genus Aspergillus.</title>
        <authorList>
            <person name="de Vries R.P."/>
            <person name="Riley R."/>
            <person name="Wiebenga A."/>
            <person name="Aguilar-Osorio G."/>
            <person name="Amillis S."/>
            <person name="Uchima C.A."/>
            <person name="Anderluh G."/>
            <person name="Asadollahi M."/>
            <person name="Askin M."/>
            <person name="Barry K."/>
            <person name="Battaglia E."/>
            <person name="Bayram O."/>
            <person name="Benocci T."/>
            <person name="Braus-Stromeyer S.A."/>
            <person name="Caldana C."/>
            <person name="Canovas D."/>
            <person name="Cerqueira G.C."/>
            <person name="Chen F."/>
            <person name="Chen W."/>
            <person name="Choi C."/>
            <person name="Clum A."/>
            <person name="Dos Santos R.A."/>
            <person name="Damasio A.R."/>
            <person name="Diallinas G."/>
            <person name="Emri T."/>
            <person name="Fekete E."/>
            <person name="Flipphi M."/>
            <person name="Freyberg S."/>
            <person name="Gallo A."/>
            <person name="Gournas C."/>
            <person name="Habgood R."/>
            <person name="Hainaut M."/>
            <person name="Harispe M.L."/>
            <person name="Henrissat B."/>
            <person name="Hilden K.S."/>
            <person name="Hope R."/>
            <person name="Hossain A."/>
            <person name="Karabika E."/>
            <person name="Karaffa L."/>
            <person name="Karanyi Z."/>
            <person name="Krasevec N."/>
            <person name="Kuo A."/>
            <person name="Kusch H."/>
            <person name="LaButti K."/>
            <person name="Lagendijk E.L."/>
            <person name="Lapidus A."/>
            <person name="Levasseur A."/>
            <person name="Lindquist E."/>
            <person name="Lipzen A."/>
            <person name="Logrieco A.F."/>
            <person name="MacCabe A."/>
            <person name="Maekelae M.R."/>
            <person name="Malavazi I."/>
            <person name="Melin P."/>
            <person name="Meyer V."/>
            <person name="Mielnichuk N."/>
            <person name="Miskei M."/>
            <person name="Molnar A.P."/>
            <person name="Mule G."/>
            <person name="Ngan C.Y."/>
            <person name="Orejas M."/>
            <person name="Orosz E."/>
            <person name="Ouedraogo J.P."/>
            <person name="Overkamp K.M."/>
            <person name="Park H.-S."/>
            <person name="Perrone G."/>
            <person name="Piumi F."/>
            <person name="Punt P.J."/>
            <person name="Ram A.F."/>
            <person name="Ramon A."/>
            <person name="Rauscher S."/>
            <person name="Record E."/>
            <person name="Riano-Pachon D.M."/>
            <person name="Robert V."/>
            <person name="Roehrig J."/>
            <person name="Ruller R."/>
            <person name="Salamov A."/>
            <person name="Salih N.S."/>
            <person name="Samson R.A."/>
            <person name="Sandor E."/>
            <person name="Sanguinetti M."/>
            <person name="Schuetze T."/>
            <person name="Sepcic K."/>
            <person name="Shelest E."/>
            <person name="Sherlock G."/>
            <person name="Sophianopoulou V."/>
            <person name="Squina F.M."/>
            <person name="Sun H."/>
            <person name="Susca A."/>
            <person name="Todd R.B."/>
            <person name="Tsang A."/>
            <person name="Unkles S.E."/>
            <person name="van de Wiele N."/>
            <person name="van Rossen-Uffink D."/>
            <person name="Oliveira J.V."/>
            <person name="Vesth T.C."/>
            <person name="Visser J."/>
            <person name="Yu J.-H."/>
            <person name="Zhou M."/>
            <person name="Andersen M.R."/>
            <person name="Archer D.B."/>
            <person name="Baker S.E."/>
            <person name="Benoit I."/>
            <person name="Brakhage A.A."/>
            <person name="Braus G.H."/>
            <person name="Fischer R."/>
            <person name="Frisvad J.C."/>
            <person name="Goldman G.H."/>
            <person name="Houbraken J."/>
            <person name="Oakley B."/>
            <person name="Pocsi I."/>
            <person name="Scazzocchio C."/>
            <person name="Seiboth B."/>
            <person name="vanKuyk P.A."/>
            <person name="Wortman J."/>
            <person name="Dyer P.S."/>
            <person name="Grigoriev I.V."/>
        </authorList>
    </citation>
    <scope>NUCLEOTIDE SEQUENCE [LARGE SCALE GENOMIC DNA]</scope>
    <source>
        <strain evidence="3">CBS 583.65</strain>
    </source>
</reference>
<dbReference type="GeneID" id="63723796"/>
<organism evidence="2 3">
    <name type="scientific">Aspergillus versicolor CBS 583.65</name>
    <dbReference type="NCBI Taxonomy" id="1036611"/>
    <lineage>
        <taxon>Eukaryota</taxon>
        <taxon>Fungi</taxon>
        <taxon>Dikarya</taxon>
        <taxon>Ascomycota</taxon>
        <taxon>Pezizomycotina</taxon>
        <taxon>Eurotiomycetes</taxon>
        <taxon>Eurotiomycetidae</taxon>
        <taxon>Eurotiales</taxon>
        <taxon>Aspergillaceae</taxon>
        <taxon>Aspergillus</taxon>
        <taxon>Aspergillus subgen. Nidulantes</taxon>
    </lineage>
</organism>
<evidence type="ECO:0000256" key="1">
    <source>
        <dbReference type="SAM" id="SignalP"/>
    </source>
</evidence>
<evidence type="ECO:0000313" key="3">
    <source>
        <dbReference type="Proteomes" id="UP000184073"/>
    </source>
</evidence>
<keyword evidence="3" id="KW-1185">Reference proteome</keyword>
<feature type="chain" id="PRO_5013358640" evidence="1">
    <location>
        <begin position="21"/>
        <end position="118"/>
    </location>
</feature>
<name>A0A1L9PPN7_ASPVE</name>
<gene>
    <name evidence="2" type="ORF">ASPVEDRAFT_151961</name>
</gene>
<feature type="signal peptide" evidence="1">
    <location>
        <begin position="1"/>
        <end position="20"/>
    </location>
</feature>